<dbReference type="InterPro" id="IPR010819">
    <property type="entry name" value="AGE/CE"/>
</dbReference>
<dbReference type="Pfam" id="PF07221">
    <property type="entry name" value="GlcNAc_2-epim"/>
    <property type="match status" value="1"/>
</dbReference>
<evidence type="ECO:0000313" key="5">
    <source>
        <dbReference type="EMBL" id="MBS2211951.1"/>
    </source>
</evidence>
<dbReference type="EMBL" id="JAGUCN010000011">
    <property type="protein sequence ID" value="MBS2211951.1"/>
    <property type="molecule type" value="Genomic_DNA"/>
</dbReference>
<evidence type="ECO:0000256" key="1">
    <source>
        <dbReference type="ARBA" id="ARBA00001470"/>
    </source>
</evidence>
<accession>A0ABS5KBP2</accession>
<dbReference type="InterPro" id="IPR028584">
    <property type="entry name" value="Cellobiose_2_epim"/>
</dbReference>
<evidence type="ECO:0000256" key="2">
    <source>
        <dbReference type="ARBA" id="ARBA00008558"/>
    </source>
</evidence>
<evidence type="ECO:0000313" key="6">
    <source>
        <dbReference type="Proteomes" id="UP000721861"/>
    </source>
</evidence>
<comment type="function">
    <text evidence="4">Catalyzes the reversible epimerization of cellobiose to 4-O-beta-D-glucopyranosyl-D-mannose (Glc-Man).</text>
</comment>
<dbReference type="Proteomes" id="UP000721861">
    <property type="component" value="Unassembled WGS sequence"/>
</dbReference>
<proteinExistence type="inferred from homology"/>
<dbReference type="Gene3D" id="1.50.10.10">
    <property type="match status" value="1"/>
</dbReference>
<dbReference type="SUPFAM" id="SSF48208">
    <property type="entry name" value="Six-hairpin glycosidases"/>
    <property type="match status" value="1"/>
</dbReference>
<dbReference type="InterPro" id="IPR008928">
    <property type="entry name" value="6-hairpin_glycosidase_sf"/>
</dbReference>
<dbReference type="HAMAP" id="MF_00929">
    <property type="entry name" value="Cellobiose_2_epim"/>
    <property type="match status" value="1"/>
</dbReference>
<evidence type="ECO:0000256" key="3">
    <source>
        <dbReference type="ARBA" id="ARBA00023235"/>
    </source>
</evidence>
<comment type="caution">
    <text evidence="5">The sequence shown here is derived from an EMBL/GenBank/DDBJ whole genome shotgun (WGS) entry which is preliminary data.</text>
</comment>
<protein>
    <recommendedName>
        <fullName evidence="4">Cellobiose 2-epimerase</fullName>
        <shortName evidence="4">CE</shortName>
        <ecNumber evidence="4">5.1.3.11</ecNumber>
    </recommendedName>
</protein>
<keyword evidence="3 4" id="KW-0413">Isomerase</keyword>
<comment type="catalytic activity">
    <reaction evidence="1 4">
        <text>D-cellobiose = beta-D-glucosyl-(1-&gt;4)-D-mannopyranose</text>
        <dbReference type="Rhea" id="RHEA:23384"/>
        <dbReference type="ChEBI" id="CHEBI:17057"/>
        <dbReference type="ChEBI" id="CHEBI:47931"/>
        <dbReference type="EC" id="5.1.3.11"/>
    </reaction>
</comment>
<dbReference type="InterPro" id="IPR012341">
    <property type="entry name" value="6hp_glycosidase-like_sf"/>
</dbReference>
<dbReference type="PANTHER" id="PTHR15108">
    <property type="entry name" value="N-ACYLGLUCOSAMINE-2-EPIMERASE"/>
    <property type="match status" value="1"/>
</dbReference>
<comment type="similarity">
    <text evidence="4">Belongs to the cellobiose 2-epimerase family.</text>
</comment>
<dbReference type="RefSeq" id="WP_212228311.1">
    <property type="nucleotide sequence ID" value="NZ_JAGUCN010000011.1"/>
</dbReference>
<sequence length="402" mass="46634">MKDFSIYIRIKAEMQEELKQMLGFWEANAIDEANGGFIGEMDSEGKVIDNAEKGAVLNARLLWTFSAAYNFTRQAEYLKLAQRAYDYLINKFWDAENGGLFWSLNANGTVHNSRKQAYAQGFGIYGFSEYFKASGHQKSLDYAIRLFELLEAHFHDSKFGGYIEALAINWQPLKDMRLSEKDANEPKSMNTHLHIIEPYTNLYRVWPDVGLKEKIRDLIAVFSDKIVDKASSHFKLFFEMDWTVKSTIVSYGHDIEGAWLLTEAAHIIEDIHLLRQMTALAVKMVDVTMVEGFDTDGSIFYERDAQHLDTDKHWWPQAEGMVGLLDAYQHTHNTKYLSALEKIWRFIQKHQLDRAKGEWYWKVSQEGVPDRSLPKVGFWKCPYHNSRALMEAISRINEITNR</sequence>
<dbReference type="EC" id="5.1.3.11" evidence="4"/>
<comment type="similarity">
    <text evidence="2">Belongs to the N-acylglucosamine 2-epimerase family.</text>
</comment>
<organism evidence="5 6">
    <name type="scientific">Carboxylicivirga mesophila</name>
    <dbReference type="NCBI Taxonomy" id="1166478"/>
    <lineage>
        <taxon>Bacteria</taxon>
        <taxon>Pseudomonadati</taxon>
        <taxon>Bacteroidota</taxon>
        <taxon>Bacteroidia</taxon>
        <taxon>Marinilabiliales</taxon>
        <taxon>Marinilabiliaceae</taxon>
        <taxon>Carboxylicivirga</taxon>
    </lineage>
</organism>
<reference evidence="5 6" key="1">
    <citation type="journal article" date="2014" name="Int. J. Syst. Evol. Microbiol.">
        <title>Carboxylicivirga gen. nov. in the family Marinilabiliaceae with two novel species, Carboxylicivirga mesophila sp. nov. and Carboxylicivirga taeanensis sp. nov., and reclassification of Cytophaga fermentans as Saccharicrinis fermentans gen. nov., comb. nov.</title>
        <authorList>
            <person name="Yang S.H."/>
            <person name="Seo H.S."/>
            <person name="Woo J.H."/>
            <person name="Oh H.M."/>
            <person name="Jang H."/>
            <person name="Lee J.H."/>
            <person name="Kim S.J."/>
            <person name="Kwon K.K."/>
        </authorList>
    </citation>
    <scope>NUCLEOTIDE SEQUENCE [LARGE SCALE GENOMIC DNA]</scope>
    <source>
        <strain evidence="5 6">JCM 18290</strain>
    </source>
</reference>
<gene>
    <name evidence="5" type="ORF">KEM09_11080</name>
</gene>
<evidence type="ECO:0000256" key="4">
    <source>
        <dbReference type="HAMAP-Rule" id="MF_00929"/>
    </source>
</evidence>
<name>A0ABS5KBP2_9BACT</name>
<keyword evidence="6" id="KW-1185">Reference proteome</keyword>